<reference evidence="1" key="1">
    <citation type="journal article" date="2015" name="Nature">
        <title>Complex archaea that bridge the gap between prokaryotes and eukaryotes.</title>
        <authorList>
            <person name="Spang A."/>
            <person name="Saw J.H."/>
            <person name="Jorgensen S.L."/>
            <person name="Zaremba-Niedzwiedzka K."/>
            <person name="Martijn J."/>
            <person name="Lind A.E."/>
            <person name="van Eijk R."/>
            <person name="Schleper C."/>
            <person name="Guy L."/>
            <person name="Ettema T.J."/>
        </authorList>
    </citation>
    <scope>NUCLEOTIDE SEQUENCE</scope>
</reference>
<accession>A0A0F9E1H0</accession>
<organism evidence="1">
    <name type="scientific">marine sediment metagenome</name>
    <dbReference type="NCBI Taxonomy" id="412755"/>
    <lineage>
        <taxon>unclassified sequences</taxon>
        <taxon>metagenomes</taxon>
        <taxon>ecological metagenomes</taxon>
    </lineage>
</organism>
<dbReference type="AlphaFoldDB" id="A0A0F9E1H0"/>
<evidence type="ECO:0000313" key="1">
    <source>
        <dbReference type="EMBL" id="KKL67868.1"/>
    </source>
</evidence>
<protein>
    <recommendedName>
        <fullName evidence="2">PepSY domain-containing protein</fullName>
    </recommendedName>
</protein>
<comment type="caution">
    <text evidence="1">The sequence shown here is derived from an EMBL/GenBank/DDBJ whole genome shotgun (WGS) entry which is preliminary data.</text>
</comment>
<proteinExistence type="predicted"/>
<name>A0A0F9E1H0_9ZZZZ</name>
<sequence length="130" mass="14287">MKILDLLYIICAAVVLLSLAWHTEALAQEHARPGDPGAGVLSHPMPMHNGAGVTPYGDFCPRCSNYGVGQHPVSHKVASEALGEYFHAKGLTVKNVHGRGRFLKADIYKDGRLVDRILFDRRTGRIRSIL</sequence>
<evidence type="ECO:0008006" key="2">
    <source>
        <dbReference type="Google" id="ProtNLM"/>
    </source>
</evidence>
<dbReference type="EMBL" id="LAZR01026720">
    <property type="protein sequence ID" value="KKL67868.1"/>
    <property type="molecule type" value="Genomic_DNA"/>
</dbReference>
<gene>
    <name evidence="1" type="ORF">LCGC14_2130690</name>
</gene>